<dbReference type="Gene3D" id="3.30.40.10">
    <property type="entry name" value="Zinc/RING finger domain, C3HC4 (zinc finger)"/>
    <property type="match status" value="1"/>
</dbReference>
<dbReference type="GO" id="GO:0008270">
    <property type="term" value="F:zinc ion binding"/>
    <property type="evidence" value="ECO:0007669"/>
    <property type="project" value="UniProtKB-KW"/>
</dbReference>
<dbReference type="Pfam" id="PF00643">
    <property type="entry name" value="zf-B_box"/>
    <property type="match status" value="1"/>
</dbReference>
<dbReference type="InterPro" id="IPR000315">
    <property type="entry name" value="Znf_B-box"/>
</dbReference>
<dbReference type="PROSITE" id="PS50089">
    <property type="entry name" value="ZF_RING_2"/>
    <property type="match status" value="1"/>
</dbReference>
<name>A0A8D2JLI3_SCIVU</name>
<dbReference type="SMART" id="SM00184">
    <property type="entry name" value="RING"/>
    <property type="match status" value="1"/>
</dbReference>
<dbReference type="Gene3D" id="3.30.160.60">
    <property type="entry name" value="Classic Zinc Finger"/>
    <property type="match status" value="1"/>
</dbReference>
<evidence type="ECO:0000259" key="6">
    <source>
        <dbReference type="PROSITE" id="PS50119"/>
    </source>
</evidence>
<evidence type="ECO:0000256" key="2">
    <source>
        <dbReference type="ARBA" id="ARBA00022771"/>
    </source>
</evidence>
<evidence type="ECO:0000313" key="7">
    <source>
        <dbReference type="Ensembl" id="ENSSVLP00005019489.1"/>
    </source>
</evidence>
<keyword evidence="2 4" id="KW-0863">Zinc-finger</keyword>
<dbReference type="PROSITE" id="PS00518">
    <property type="entry name" value="ZF_RING_1"/>
    <property type="match status" value="1"/>
</dbReference>
<keyword evidence="1" id="KW-0479">Metal-binding</keyword>
<organism evidence="7 8">
    <name type="scientific">Sciurus vulgaris</name>
    <name type="common">Eurasian red squirrel</name>
    <dbReference type="NCBI Taxonomy" id="55149"/>
    <lineage>
        <taxon>Eukaryota</taxon>
        <taxon>Metazoa</taxon>
        <taxon>Chordata</taxon>
        <taxon>Craniata</taxon>
        <taxon>Vertebrata</taxon>
        <taxon>Euteleostomi</taxon>
        <taxon>Mammalia</taxon>
        <taxon>Eutheria</taxon>
        <taxon>Euarchontoglires</taxon>
        <taxon>Glires</taxon>
        <taxon>Rodentia</taxon>
        <taxon>Sciuromorpha</taxon>
        <taxon>Sciuridae</taxon>
        <taxon>Sciurinae</taxon>
        <taxon>Sciurini</taxon>
        <taxon>Sciurus</taxon>
    </lineage>
</organism>
<reference evidence="7" key="1">
    <citation type="submission" date="2025-08" db="UniProtKB">
        <authorList>
            <consortium name="Ensembl"/>
        </authorList>
    </citation>
    <scope>IDENTIFICATION</scope>
</reference>
<keyword evidence="8" id="KW-1185">Reference proteome</keyword>
<dbReference type="Ensembl" id="ENSSVLT00005021718.1">
    <property type="protein sequence ID" value="ENSSVLP00005019489.1"/>
    <property type="gene ID" value="ENSSVLG00005015643.1"/>
</dbReference>
<dbReference type="PROSITE" id="PS50119">
    <property type="entry name" value="ZF_BBOX"/>
    <property type="match status" value="1"/>
</dbReference>
<dbReference type="InterPro" id="IPR001841">
    <property type="entry name" value="Znf_RING"/>
</dbReference>
<dbReference type="Proteomes" id="UP000694564">
    <property type="component" value="Chromosome 16"/>
</dbReference>
<sequence>MEFVTALADLQGECSCPICLDYLKDPVTINCGHNFCFDCLDLSWKDLNDAFPCPVCRFWFPERKFRRNPQLCNLTEIAKLLQIRRSKRKRQEENALCEKYNQFLTLFCVKNLQILCTQCSFSAGHQRHYICPIKKAATYHRKILKSSIEPLKTNVE</sequence>
<dbReference type="InterPro" id="IPR050143">
    <property type="entry name" value="TRIM/RBCC"/>
</dbReference>
<proteinExistence type="predicted"/>
<protein>
    <submittedName>
        <fullName evidence="7">Uncharacterized protein</fullName>
    </submittedName>
</protein>
<dbReference type="InterPro" id="IPR017907">
    <property type="entry name" value="Znf_RING_CS"/>
</dbReference>
<dbReference type="InterPro" id="IPR013083">
    <property type="entry name" value="Znf_RING/FYVE/PHD"/>
</dbReference>
<dbReference type="SUPFAM" id="SSF57850">
    <property type="entry name" value="RING/U-box"/>
    <property type="match status" value="1"/>
</dbReference>
<evidence type="ECO:0000256" key="4">
    <source>
        <dbReference type="PROSITE-ProRule" id="PRU00024"/>
    </source>
</evidence>
<dbReference type="Pfam" id="PF15227">
    <property type="entry name" value="zf-C3HC4_4"/>
    <property type="match status" value="1"/>
</dbReference>
<keyword evidence="3" id="KW-0862">Zinc</keyword>
<evidence type="ECO:0000259" key="5">
    <source>
        <dbReference type="PROSITE" id="PS50089"/>
    </source>
</evidence>
<reference evidence="7" key="2">
    <citation type="submission" date="2025-09" db="UniProtKB">
        <authorList>
            <consortium name="Ensembl"/>
        </authorList>
    </citation>
    <scope>IDENTIFICATION</scope>
</reference>
<evidence type="ECO:0000256" key="3">
    <source>
        <dbReference type="ARBA" id="ARBA00022833"/>
    </source>
</evidence>
<evidence type="ECO:0000313" key="8">
    <source>
        <dbReference type="Proteomes" id="UP000694564"/>
    </source>
</evidence>
<accession>A0A8D2JLI3</accession>
<dbReference type="OrthoDB" id="128536at2759"/>
<feature type="domain" description="B box-type" evidence="6">
    <location>
        <begin position="92"/>
        <end position="133"/>
    </location>
</feature>
<dbReference type="SUPFAM" id="SSF57845">
    <property type="entry name" value="B-box zinc-binding domain"/>
    <property type="match status" value="1"/>
</dbReference>
<dbReference type="PANTHER" id="PTHR24103">
    <property type="entry name" value="E3 UBIQUITIN-PROTEIN LIGASE TRIM"/>
    <property type="match status" value="1"/>
</dbReference>
<evidence type="ECO:0000256" key="1">
    <source>
        <dbReference type="ARBA" id="ARBA00022723"/>
    </source>
</evidence>
<dbReference type="GeneTree" id="ENSGT00940000155329"/>
<feature type="domain" description="RING-type" evidence="5">
    <location>
        <begin position="16"/>
        <end position="57"/>
    </location>
</feature>
<dbReference type="AlphaFoldDB" id="A0A8D2JLI3"/>